<evidence type="ECO:0000256" key="1">
    <source>
        <dbReference type="ARBA" id="ARBA00004651"/>
    </source>
</evidence>
<dbReference type="InterPro" id="IPR043128">
    <property type="entry name" value="Rev_trsase/Diguanyl_cyclase"/>
</dbReference>
<proteinExistence type="predicted"/>
<dbReference type="Pfam" id="PF00672">
    <property type="entry name" value="HAMP"/>
    <property type="match status" value="1"/>
</dbReference>
<dbReference type="Gene3D" id="3.30.70.270">
    <property type="match status" value="1"/>
</dbReference>
<organism evidence="10 11">
    <name type="scientific">Anabaena azotica FACHB-119</name>
    <dbReference type="NCBI Taxonomy" id="947527"/>
    <lineage>
        <taxon>Bacteria</taxon>
        <taxon>Bacillati</taxon>
        <taxon>Cyanobacteriota</taxon>
        <taxon>Cyanophyceae</taxon>
        <taxon>Nostocales</taxon>
        <taxon>Nostocaceae</taxon>
        <taxon>Anabaena</taxon>
        <taxon>Anabaena azotica</taxon>
    </lineage>
</organism>
<comment type="subcellular location">
    <subcellularLocation>
        <location evidence="1">Cell membrane</location>
        <topology evidence="1">Multi-pass membrane protein</topology>
    </subcellularLocation>
</comment>
<dbReference type="InterPro" id="IPR003660">
    <property type="entry name" value="HAMP_dom"/>
</dbReference>
<dbReference type="CDD" id="cd12914">
    <property type="entry name" value="PDC1_DGC_like"/>
    <property type="match status" value="1"/>
</dbReference>
<evidence type="ECO:0000259" key="8">
    <source>
        <dbReference type="PROSITE" id="PS50885"/>
    </source>
</evidence>
<dbReference type="Gene3D" id="3.30.450.20">
    <property type="entry name" value="PAS domain"/>
    <property type="match status" value="1"/>
</dbReference>
<evidence type="ECO:0000256" key="5">
    <source>
        <dbReference type="ARBA" id="ARBA00023136"/>
    </source>
</evidence>
<feature type="domain" description="HAMP" evidence="8">
    <location>
        <begin position="347"/>
        <end position="400"/>
    </location>
</feature>
<sequence length="619" mass="69812">MEPLISLIKKWTYTHNPHYSFRNRLGLAITSTILIFSLLLSWIVGLTAEIQIKADSGKFMEQLAYQMATSLADGMFVYYQQIQILASLDEMRDLNSSAASQRMLLEKLQQAYTDYAWIGLTNPNGIVCVSTGGILENKNVSERPWFSESKRHPSVQDVHGAKLLSKLLPNPKFNGEPLRFVDVASPVFDFQGNLVGVLGAHLYWQWAANLRDNLLQPLQVYRQVEVLILSNKGEVLLAPPLAEDKVKANNMDFNSSAFKLNRLKSVEAAQQNQRGFYVELWPDGELYLTGYAKSKSYRNYPGLGWIVLVRQSAKQAFAAARSLQQTILIWGTLIGLVSSIFAWCAAGRVVNPVLKIADVANRIREGEANLQIPIFSGVDEVSKLSKAVAQLFAQYEQQKSLLLSFNHKLEQKVQARTVKLDQVNQKLQQEINERKQAELKLQQLNEELLRLTMLDGLTGIANRRRFDEYLMQEWQRSAREQFPISLIMIDVDYFKRYNDFYGHQAGDLCLQQIAQTLSNDVKRSTDLVARYGGEEFAVILPNTSLQGATCIANSIRQSIKNLQIPHAESQVSQYVSLSVGVMSVVPVPSSSPNLLIQTADNLLYQAKQQGRDRIVSKSF</sequence>
<dbReference type="PANTHER" id="PTHR45138:SF9">
    <property type="entry name" value="DIGUANYLATE CYCLASE DGCM-RELATED"/>
    <property type="match status" value="1"/>
</dbReference>
<evidence type="ECO:0000256" key="4">
    <source>
        <dbReference type="ARBA" id="ARBA00022989"/>
    </source>
</evidence>
<evidence type="ECO:0000256" key="3">
    <source>
        <dbReference type="ARBA" id="ARBA00022692"/>
    </source>
</evidence>
<evidence type="ECO:0000259" key="9">
    <source>
        <dbReference type="PROSITE" id="PS50887"/>
    </source>
</evidence>
<keyword evidence="11" id="KW-1185">Reference proteome</keyword>
<dbReference type="PROSITE" id="PS50887">
    <property type="entry name" value="GGDEF"/>
    <property type="match status" value="1"/>
</dbReference>
<keyword evidence="5 7" id="KW-0472">Membrane</keyword>
<dbReference type="PROSITE" id="PS50885">
    <property type="entry name" value="HAMP"/>
    <property type="match status" value="1"/>
</dbReference>
<evidence type="ECO:0000256" key="6">
    <source>
        <dbReference type="SAM" id="Coils"/>
    </source>
</evidence>
<name>A0ABR8DAA7_9NOST</name>
<dbReference type="NCBIfam" id="TIGR00254">
    <property type="entry name" value="GGDEF"/>
    <property type="match status" value="1"/>
</dbReference>
<evidence type="ECO:0000313" key="11">
    <source>
        <dbReference type="Proteomes" id="UP000661112"/>
    </source>
</evidence>
<dbReference type="Proteomes" id="UP000661112">
    <property type="component" value="Unassembled WGS sequence"/>
</dbReference>
<dbReference type="SUPFAM" id="SSF55073">
    <property type="entry name" value="Nucleotide cyclase"/>
    <property type="match status" value="1"/>
</dbReference>
<keyword evidence="2" id="KW-1003">Cell membrane</keyword>
<accession>A0ABR8DAA7</accession>
<protein>
    <submittedName>
        <fullName evidence="10">Diguanylate cyclase</fullName>
    </submittedName>
</protein>
<gene>
    <name evidence="10" type="ORF">H6G83_26020</name>
</gene>
<evidence type="ECO:0000256" key="2">
    <source>
        <dbReference type="ARBA" id="ARBA00022475"/>
    </source>
</evidence>
<keyword evidence="6" id="KW-0175">Coiled coil</keyword>
<dbReference type="Pfam" id="PF00990">
    <property type="entry name" value="GGDEF"/>
    <property type="match status" value="1"/>
</dbReference>
<evidence type="ECO:0000256" key="7">
    <source>
        <dbReference type="SAM" id="Phobius"/>
    </source>
</evidence>
<keyword evidence="4 7" id="KW-1133">Transmembrane helix</keyword>
<dbReference type="InterPro" id="IPR033479">
    <property type="entry name" value="dCache_1"/>
</dbReference>
<dbReference type="InterPro" id="IPR000160">
    <property type="entry name" value="GGDEF_dom"/>
</dbReference>
<comment type="caution">
    <text evidence="10">The sequence shown here is derived from an EMBL/GenBank/DDBJ whole genome shotgun (WGS) entry which is preliminary data.</text>
</comment>
<dbReference type="Gene3D" id="6.10.340.10">
    <property type="match status" value="1"/>
</dbReference>
<dbReference type="CDD" id="cd18774">
    <property type="entry name" value="PDC2_HK_sensor"/>
    <property type="match status" value="1"/>
</dbReference>
<feature type="coiled-coil region" evidence="6">
    <location>
        <begin position="406"/>
        <end position="454"/>
    </location>
</feature>
<dbReference type="EMBL" id="JACJSG010000043">
    <property type="protein sequence ID" value="MBD2504024.1"/>
    <property type="molecule type" value="Genomic_DNA"/>
</dbReference>
<dbReference type="CDD" id="cd01949">
    <property type="entry name" value="GGDEF"/>
    <property type="match status" value="1"/>
</dbReference>
<dbReference type="InterPro" id="IPR029787">
    <property type="entry name" value="Nucleotide_cyclase"/>
</dbReference>
<dbReference type="SUPFAM" id="SSF158472">
    <property type="entry name" value="HAMP domain-like"/>
    <property type="match status" value="1"/>
</dbReference>
<reference evidence="10 11" key="1">
    <citation type="journal article" date="2020" name="ISME J.">
        <title>Comparative genomics reveals insights into cyanobacterial evolution and habitat adaptation.</title>
        <authorList>
            <person name="Chen M.Y."/>
            <person name="Teng W.K."/>
            <person name="Zhao L."/>
            <person name="Hu C.X."/>
            <person name="Zhou Y.K."/>
            <person name="Han B.P."/>
            <person name="Song L.R."/>
            <person name="Shu W.S."/>
        </authorList>
    </citation>
    <scope>NUCLEOTIDE SEQUENCE [LARGE SCALE GENOMIC DNA]</scope>
    <source>
        <strain evidence="10 11">FACHB-119</strain>
    </source>
</reference>
<keyword evidence="3 7" id="KW-0812">Transmembrane</keyword>
<evidence type="ECO:0000313" key="10">
    <source>
        <dbReference type="EMBL" id="MBD2504024.1"/>
    </source>
</evidence>
<dbReference type="InterPro" id="IPR050469">
    <property type="entry name" value="Diguanylate_Cyclase"/>
</dbReference>
<dbReference type="RefSeq" id="WP_190477391.1">
    <property type="nucleotide sequence ID" value="NZ_JACJSG010000043.1"/>
</dbReference>
<dbReference type="SMART" id="SM00267">
    <property type="entry name" value="GGDEF"/>
    <property type="match status" value="1"/>
</dbReference>
<dbReference type="PANTHER" id="PTHR45138">
    <property type="entry name" value="REGULATORY COMPONENTS OF SENSORY TRANSDUCTION SYSTEM"/>
    <property type="match status" value="1"/>
</dbReference>
<dbReference type="Pfam" id="PF02743">
    <property type="entry name" value="dCache_1"/>
    <property type="match status" value="1"/>
</dbReference>
<feature type="domain" description="GGDEF" evidence="9">
    <location>
        <begin position="482"/>
        <end position="619"/>
    </location>
</feature>
<feature type="transmembrane region" description="Helical" evidence="7">
    <location>
        <begin position="25"/>
        <end position="44"/>
    </location>
</feature>